<evidence type="ECO:0000313" key="2">
    <source>
        <dbReference type="Proteomes" id="UP000325440"/>
    </source>
</evidence>
<dbReference type="EMBL" id="CABPRJ010000976">
    <property type="protein sequence ID" value="VVC33853.1"/>
    <property type="molecule type" value="Genomic_DNA"/>
</dbReference>
<dbReference type="AlphaFoldDB" id="A0A5E4MSI5"/>
<name>A0A5E4MSI5_9HEMI</name>
<organism evidence="1 2">
    <name type="scientific">Cinara cedri</name>
    <dbReference type="NCBI Taxonomy" id="506608"/>
    <lineage>
        <taxon>Eukaryota</taxon>
        <taxon>Metazoa</taxon>
        <taxon>Ecdysozoa</taxon>
        <taxon>Arthropoda</taxon>
        <taxon>Hexapoda</taxon>
        <taxon>Insecta</taxon>
        <taxon>Pterygota</taxon>
        <taxon>Neoptera</taxon>
        <taxon>Paraneoptera</taxon>
        <taxon>Hemiptera</taxon>
        <taxon>Sternorrhyncha</taxon>
        <taxon>Aphidomorpha</taxon>
        <taxon>Aphidoidea</taxon>
        <taxon>Aphididae</taxon>
        <taxon>Lachninae</taxon>
        <taxon>Cinara</taxon>
    </lineage>
</organism>
<keyword evidence="2" id="KW-1185">Reference proteome</keyword>
<dbReference type="Proteomes" id="UP000325440">
    <property type="component" value="Unassembled WGS sequence"/>
</dbReference>
<proteinExistence type="predicted"/>
<accession>A0A5E4MSI5</accession>
<dbReference type="OrthoDB" id="6609991at2759"/>
<protein>
    <submittedName>
        <fullName evidence="1">Uncharacterized protein</fullName>
    </submittedName>
</protein>
<evidence type="ECO:0000313" key="1">
    <source>
        <dbReference type="EMBL" id="VVC33853.1"/>
    </source>
</evidence>
<reference evidence="1 2" key="1">
    <citation type="submission" date="2019-08" db="EMBL/GenBank/DDBJ databases">
        <authorList>
            <person name="Alioto T."/>
            <person name="Alioto T."/>
            <person name="Gomez Garrido J."/>
        </authorList>
    </citation>
    <scope>NUCLEOTIDE SEQUENCE [LARGE SCALE GENOMIC DNA]</scope>
</reference>
<gene>
    <name evidence="1" type="ORF">CINCED_3A011987</name>
</gene>
<sequence length="297" mass="32174">MNSDKKTDDCKCYGTDKCDAKAGEPKTPPKKQCCPCPCPVEKCSVTLRAVEQLVEAENKDIELAELLNGITVLDEHRPKSNIVNHYDATSKSTRVDPEKSVDPEYLAFMMKSIQNGLSMKSDPIEMYEHLFSRGNMDAPLVSLGPAAAMSNENLIVPLSSPTVVNVLDPELEKGARLDTIMPRINVAVGEAPKIDAADDLRVLLGGSPADGQPFSVAGDNVPESREMALETREPLQSTAVLRGSTPPEWFPGYNVALPNTGHPAKQTDPETVLEQAWVHSQPLSLNLESKSAKLIGS</sequence>